<evidence type="ECO:0000259" key="2">
    <source>
        <dbReference type="Pfam" id="PF07282"/>
    </source>
</evidence>
<reference evidence="3" key="1">
    <citation type="submission" date="2021-07" db="EMBL/GenBank/DDBJ databases">
        <title>Complete genome sequence of Crassaminicella sp. 143-21, isolated from a deep-sea hydrothermal vent.</title>
        <authorList>
            <person name="Li X."/>
        </authorList>
    </citation>
    <scope>NUCLEOTIDE SEQUENCE</scope>
    <source>
        <strain evidence="3">143-21</strain>
    </source>
</reference>
<evidence type="ECO:0000313" key="4">
    <source>
        <dbReference type="Proteomes" id="UP000886818"/>
    </source>
</evidence>
<keyword evidence="1" id="KW-0238">DNA-binding</keyword>
<proteinExistence type="predicted"/>
<dbReference type="RefSeq" id="WP_218283154.1">
    <property type="nucleotide sequence ID" value="NZ_CP078093.1"/>
</dbReference>
<dbReference type="EMBL" id="CP078093">
    <property type="protein sequence ID" value="QXM06458.1"/>
    <property type="molecule type" value="Genomic_DNA"/>
</dbReference>
<name>A0ABX8RBM6_9CLOT</name>
<evidence type="ECO:0000256" key="1">
    <source>
        <dbReference type="ARBA" id="ARBA00023125"/>
    </source>
</evidence>
<keyword evidence="4" id="KW-1185">Reference proteome</keyword>
<evidence type="ECO:0000313" key="3">
    <source>
        <dbReference type="EMBL" id="QXM06458.1"/>
    </source>
</evidence>
<protein>
    <submittedName>
        <fullName evidence="3">Transposase</fullName>
    </submittedName>
</protein>
<gene>
    <name evidence="3" type="ORF">KVH43_01410</name>
</gene>
<accession>A0ABX8RBM6</accession>
<feature type="domain" description="Cas12f1-like TNB" evidence="2">
    <location>
        <begin position="5"/>
        <end position="46"/>
    </location>
</feature>
<dbReference type="Pfam" id="PF07282">
    <property type="entry name" value="Cas12f1-like_TNB"/>
    <property type="match status" value="1"/>
</dbReference>
<organism evidence="3 4">
    <name type="scientific">Crassaminicella indica</name>
    <dbReference type="NCBI Taxonomy" id="2855394"/>
    <lineage>
        <taxon>Bacteria</taxon>
        <taxon>Bacillati</taxon>
        <taxon>Bacillota</taxon>
        <taxon>Clostridia</taxon>
        <taxon>Eubacteriales</taxon>
        <taxon>Clostridiaceae</taxon>
        <taxon>Crassaminicella</taxon>
    </lineage>
</organism>
<sequence>MTDTYKFVTILEYKAKWYGRKLHKIDRWYPSSKTCSECGDVMEGRKSSWIHQETPTSV</sequence>
<dbReference type="InterPro" id="IPR010095">
    <property type="entry name" value="Cas12f1-like_TNB"/>
</dbReference>
<dbReference type="Proteomes" id="UP000886818">
    <property type="component" value="Chromosome"/>
</dbReference>